<feature type="transmembrane region" description="Helical" evidence="1">
    <location>
        <begin position="38"/>
        <end position="55"/>
    </location>
</feature>
<organism evidence="2 3">
    <name type="scientific">Spirochaeta isovalerica</name>
    <dbReference type="NCBI Taxonomy" id="150"/>
    <lineage>
        <taxon>Bacteria</taxon>
        <taxon>Pseudomonadati</taxon>
        <taxon>Spirochaetota</taxon>
        <taxon>Spirochaetia</taxon>
        <taxon>Spirochaetales</taxon>
        <taxon>Spirochaetaceae</taxon>
        <taxon>Spirochaeta</taxon>
    </lineage>
</organism>
<feature type="transmembrane region" description="Helical" evidence="1">
    <location>
        <begin position="185"/>
        <end position="203"/>
    </location>
</feature>
<evidence type="ECO:0008006" key="4">
    <source>
        <dbReference type="Google" id="ProtNLM"/>
    </source>
</evidence>
<feature type="transmembrane region" description="Helical" evidence="1">
    <location>
        <begin position="61"/>
        <end position="83"/>
    </location>
</feature>
<dbReference type="AlphaFoldDB" id="A0A841RF98"/>
<feature type="transmembrane region" description="Helical" evidence="1">
    <location>
        <begin position="95"/>
        <end position="118"/>
    </location>
</feature>
<dbReference type="RefSeq" id="WP_184748508.1">
    <property type="nucleotide sequence ID" value="NZ_JACHGJ010000010.1"/>
</dbReference>
<evidence type="ECO:0000313" key="2">
    <source>
        <dbReference type="EMBL" id="MBB6482276.1"/>
    </source>
</evidence>
<evidence type="ECO:0000313" key="3">
    <source>
        <dbReference type="Proteomes" id="UP000587760"/>
    </source>
</evidence>
<gene>
    <name evidence="2" type="ORF">HNR50_003965</name>
</gene>
<feature type="transmembrane region" description="Helical" evidence="1">
    <location>
        <begin position="6"/>
        <end position="26"/>
    </location>
</feature>
<feature type="transmembrane region" description="Helical" evidence="1">
    <location>
        <begin position="215"/>
        <end position="236"/>
    </location>
</feature>
<proteinExistence type="predicted"/>
<dbReference type="EMBL" id="JACHGJ010000010">
    <property type="protein sequence ID" value="MBB6482276.1"/>
    <property type="molecule type" value="Genomic_DNA"/>
</dbReference>
<sequence length="242" mass="26841">MKISIIHLFWIILALFNLIIQISYFLKDDSSFLYLGKRITTPALLFSGMAMLLFYNESSSFLPILLLGLMGLGEIGIEGSSVVEDRGEKAKPSIVGNMIVTVAGVIFLAVNIILGLSLFPHKSFHVLAVSFGISLVVFMLINHFLELRFKPDSGIKFQTRIYSLGLIILFTGALADLYSGLSSTGLAAMILSISDTLVLIRMSAGFDKSKNRERYILFGFLLIILLLYYFYMAVLINSGHSF</sequence>
<feature type="transmembrane region" description="Helical" evidence="1">
    <location>
        <begin position="124"/>
        <end position="141"/>
    </location>
</feature>
<reference evidence="2 3" key="1">
    <citation type="submission" date="2020-08" db="EMBL/GenBank/DDBJ databases">
        <title>Genomic Encyclopedia of Type Strains, Phase IV (KMG-IV): sequencing the most valuable type-strain genomes for metagenomic binning, comparative biology and taxonomic classification.</title>
        <authorList>
            <person name="Goeker M."/>
        </authorList>
    </citation>
    <scope>NUCLEOTIDE SEQUENCE [LARGE SCALE GENOMIC DNA]</scope>
    <source>
        <strain evidence="2 3">DSM 2461</strain>
    </source>
</reference>
<comment type="caution">
    <text evidence="2">The sequence shown here is derived from an EMBL/GenBank/DDBJ whole genome shotgun (WGS) entry which is preliminary data.</text>
</comment>
<feature type="transmembrane region" description="Helical" evidence="1">
    <location>
        <begin position="161"/>
        <end position="179"/>
    </location>
</feature>
<keyword evidence="1" id="KW-0812">Transmembrane</keyword>
<name>A0A841RF98_9SPIO</name>
<protein>
    <recommendedName>
        <fullName evidence="4">YhhN-like protein</fullName>
    </recommendedName>
</protein>
<keyword evidence="1" id="KW-0472">Membrane</keyword>
<evidence type="ECO:0000256" key="1">
    <source>
        <dbReference type="SAM" id="Phobius"/>
    </source>
</evidence>
<accession>A0A841RF98</accession>
<keyword evidence="1" id="KW-1133">Transmembrane helix</keyword>
<dbReference type="Proteomes" id="UP000587760">
    <property type="component" value="Unassembled WGS sequence"/>
</dbReference>
<keyword evidence="3" id="KW-1185">Reference proteome</keyword>